<evidence type="ECO:0000259" key="4">
    <source>
        <dbReference type="SMART" id="SM00967"/>
    </source>
</evidence>
<dbReference type="OrthoDB" id="9785673at2"/>
<dbReference type="CDD" id="cd18095">
    <property type="entry name" value="SpoU-like_rRNA-MTase"/>
    <property type="match status" value="1"/>
</dbReference>
<organism evidence="5 6">
    <name type="scientific">Shewanella amazonensis (strain ATCC BAA-1098 / SB2B)</name>
    <dbReference type="NCBI Taxonomy" id="326297"/>
    <lineage>
        <taxon>Bacteria</taxon>
        <taxon>Pseudomonadati</taxon>
        <taxon>Pseudomonadota</taxon>
        <taxon>Gammaproteobacteria</taxon>
        <taxon>Alteromonadales</taxon>
        <taxon>Shewanellaceae</taxon>
        <taxon>Shewanella</taxon>
    </lineage>
</organism>
<dbReference type="SMART" id="SM00967">
    <property type="entry name" value="SpoU_sub_bind"/>
    <property type="match status" value="1"/>
</dbReference>
<dbReference type="InterPro" id="IPR029028">
    <property type="entry name" value="Alpha/beta_knot_MTases"/>
</dbReference>
<keyword evidence="6" id="KW-1185">Reference proteome</keyword>
<dbReference type="AlphaFoldDB" id="A1S8M2"/>
<dbReference type="HOGENOM" id="CLU_021322_2_0_6"/>
<dbReference type="GO" id="GO:0008173">
    <property type="term" value="F:RNA methyltransferase activity"/>
    <property type="evidence" value="ECO:0007669"/>
    <property type="project" value="InterPro"/>
</dbReference>
<dbReference type="InterPro" id="IPR013123">
    <property type="entry name" value="SpoU_subst-bd"/>
</dbReference>
<dbReference type="Gene3D" id="3.40.1280.10">
    <property type="match status" value="1"/>
</dbReference>
<dbReference type="PANTHER" id="PTHR46429:SF2">
    <property type="entry name" value="TRNA_RRNA METHYLTRANSFERASE"/>
    <property type="match status" value="1"/>
</dbReference>
<dbReference type="SUPFAM" id="SSF75217">
    <property type="entry name" value="alpha/beta knot"/>
    <property type="match status" value="1"/>
</dbReference>
<dbReference type="EMBL" id="CP000507">
    <property type="protein sequence ID" value="ABM00729.1"/>
    <property type="molecule type" value="Genomic_DNA"/>
</dbReference>
<name>A1S8M2_SHEAM</name>
<feature type="compositionally biased region" description="Basic and acidic residues" evidence="3">
    <location>
        <begin position="29"/>
        <end position="40"/>
    </location>
</feature>
<dbReference type="GO" id="GO:0006396">
    <property type="term" value="P:RNA processing"/>
    <property type="evidence" value="ECO:0007669"/>
    <property type="project" value="InterPro"/>
</dbReference>
<evidence type="ECO:0000256" key="1">
    <source>
        <dbReference type="ARBA" id="ARBA00022603"/>
    </source>
</evidence>
<dbReference type="KEGG" id="saz:Sama_2526"/>
<dbReference type="Pfam" id="PF00588">
    <property type="entry name" value="SpoU_methylase"/>
    <property type="match status" value="1"/>
</dbReference>
<dbReference type="Pfam" id="PF08032">
    <property type="entry name" value="SpoU_sub_bind"/>
    <property type="match status" value="1"/>
</dbReference>
<dbReference type="PIRSF" id="PIRSF006280">
    <property type="entry name" value="YfiF_prd"/>
    <property type="match status" value="1"/>
</dbReference>
<feature type="domain" description="RNA 2-O ribose methyltransferase substrate binding" evidence="4">
    <location>
        <begin position="96"/>
        <end position="171"/>
    </location>
</feature>
<feature type="compositionally biased region" description="Basic and acidic residues" evidence="3">
    <location>
        <begin position="47"/>
        <end position="76"/>
    </location>
</feature>
<proteinExistence type="predicted"/>
<sequence length="333" mass="36275">MRPARADRYQGRNQQERTQGDKGSTVEHAQGREDRARKGADGCSGKGRFDRNTGSGRTERRDAYHHREAPRREPAHRATGAQAGFDGKDQRLNETRLYGINACRETFKLRSDEVIKLYLDEETAPKFADVMKYLARNRKAYHVVDADELEKIAGSQHHGGVVMVVRRKPVQDIAGYLAANTAKSRDCLLALDGVGNPHNLGAIMRSCAHFGVAGIVMTEAGLLQSGAAARTAEGGMEHVEGIRCDRLTDALQLCRDAGYSIITTSSHGGESLYRSKLPARVVVVFGEEMDGVSKAVASRADIGVQIPGTGLVESLNVSVAASLILGEWYRQQS</sequence>
<feature type="region of interest" description="Disordered" evidence="3">
    <location>
        <begin position="1"/>
        <end position="88"/>
    </location>
</feature>
<dbReference type="InterPro" id="IPR029026">
    <property type="entry name" value="tRNA_m1G_MTases_N"/>
</dbReference>
<dbReference type="InterPro" id="IPR016479">
    <property type="entry name" value="YfiF_prd"/>
</dbReference>
<dbReference type="Proteomes" id="UP000009175">
    <property type="component" value="Chromosome"/>
</dbReference>
<dbReference type="STRING" id="326297.Sama_2526"/>
<evidence type="ECO:0000313" key="6">
    <source>
        <dbReference type="Proteomes" id="UP000009175"/>
    </source>
</evidence>
<evidence type="ECO:0000256" key="3">
    <source>
        <dbReference type="SAM" id="MobiDB-lite"/>
    </source>
</evidence>
<feature type="compositionally biased region" description="Basic and acidic residues" evidence="3">
    <location>
        <begin position="1"/>
        <end position="20"/>
    </location>
</feature>
<dbReference type="SUPFAM" id="SSF55315">
    <property type="entry name" value="L30e-like"/>
    <property type="match status" value="1"/>
</dbReference>
<dbReference type="InterPro" id="IPR029064">
    <property type="entry name" value="Ribosomal_eL30-like_sf"/>
</dbReference>
<keyword evidence="2 5" id="KW-0808">Transferase</keyword>
<dbReference type="PANTHER" id="PTHR46429">
    <property type="entry name" value="23S RRNA (GUANOSINE-2'-O-)-METHYLTRANSFERASE RLMB"/>
    <property type="match status" value="1"/>
</dbReference>
<keyword evidence="1 5" id="KW-0489">Methyltransferase</keyword>
<reference evidence="5 6" key="1">
    <citation type="submission" date="2006-12" db="EMBL/GenBank/DDBJ databases">
        <title>Complete sequence of Shewanella amazonensis SB2B.</title>
        <authorList>
            <consortium name="US DOE Joint Genome Institute"/>
            <person name="Copeland A."/>
            <person name="Lucas S."/>
            <person name="Lapidus A."/>
            <person name="Barry K."/>
            <person name="Detter J.C."/>
            <person name="Glavina del Rio T."/>
            <person name="Hammon N."/>
            <person name="Israni S."/>
            <person name="Dalin E."/>
            <person name="Tice H."/>
            <person name="Pitluck S."/>
            <person name="Munk A.C."/>
            <person name="Brettin T."/>
            <person name="Bruce D."/>
            <person name="Han C."/>
            <person name="Tapia R."/>
            <person name="Gilna P."/>
            <person name="Schmutz J."/>
            <person name="Larimer F."/>
            <person name="Land M."/>
            <person name="Hauser L."/>
            <person name="Kyrpides N."/>
            <person name="Mikhailova N."/>
            <person name="Fredrickson J."/>
            <person name="Richardson P."/>
        </authorList>
    </citation>
    <scope>NUCLEOTIDE SEQUENCE [LARGE SCALE GENOMIC DNA]</scope>
    <source>
        <strain evidence="6">ATCC BAA-1098 / SB2B</strain>
    </source>
</reference>
<evidence type="ECO:0000256" key="2">
    <source>
        <dbReference type="ARBA" id="ARBA00022679"/>
    </source>
</evidence>
<dbReference type="GO" id="GO:0003723">
    <property type="term" value="F:RNA binding"/>
    <property type="evidence" value="ECO:0007669"/>
    <property type="project" value="InterPro"/>
</dbReference>
<dbReference type="Gene3D" id="3.30.1330.30">
    <property type="match status" value="1"/>
</dbReference>
<gene>
    <name evidence="5" type="ordered locus">Sama_2526</name>
</gene>
<evidence type="ECO:0000313" key="5">
    <source>
        <dbReference type="EMBL" id="ABM00729.1"/>
    </source>
</evidence>
<dbReference type="GO" id="GO:0005829">
    <property type="term" value="C:cytosol"/>
    <property type="evidence" value="ECO:0007669"/>
    <property type="project" value="TreeGrafter"/>
</dbReference>
<dbReference type="InterPro" id="IPR004441">
    <property type="entry name" value="rRNA_MeTrfase_TrmH"/>
</dbReference>
<dbReference type="NCBIfam" id="NF008117">
    <property type="entry name" value="PRK10864.1"/>
    <property type="match status" value="1"/>
</dbReference>
<dbReference type="eggNOG" id="COG0566">
    <property type="taxonomic scope" value="Bacteria"/>
</dbReference>
<protein>
    <submittedName>
        <fullName evidence="5">Putative tRNA/rRNA methyltransferase</fullName>
    </submittedName>
</protein>
<dbReference type="GO" id="GO:0032259">
    <property type="term" value="P:methylation"/>
    <property type="evidence" value="ECO:0007669"/>
    <property type="project" value="UniProtKB-KW"/>
</dbReference>
<accession>A1S8M2</accession>
<dbReference type="InterPro" id="IPR001537">
    <property type="entry name" value="SpoU_MeTrfase"/>
</dbReference>